<organism evidence="18 19">
    <name type="scientific">Nonomuraea aridisoli</name>
    <dbReference type="NCBI Taxonomy" id="2070368"/>
    <lineage>
        <taxon>Bacteria</taxon>
        <taxon>Bacillati</taxon>
        <taxon>Actinomycetota</taxon>
        <taxon>Actinomycetes</taxon>
        <taxon>Streptosporangiales</taxon>
        <taxon>Streptosporangiaceae</taxon>
        <taxon>Nonomuraea</taxon>
    </lineage>
</organism>
<dbReference type="EC" id="3.6.1.27" evidence="3 17"/>
<evidence type="ECO:0000256" key="4">
    <source>
        <dbReference type="ARBA" id="ARBA00021581"/>
    </source>
</evidence>
<dbReference type="PANTHER" id="PTHR30622:SF4">
    <property type="entry name" value="UNDECAPRENYL-DIPHOSPHATASE"/>
    <property type="match status" value="1"/>
</dbReference>
<evidence type="ECO:0000256" key="6">
    <source>
        <dbReference type="ARBA" id="ARBA00022692"/>
    </source>
</evidence>
<evidence type="ECO:0000256" key="9">
    <source>
        <dbReference type="ARBA" id="ARBA00022984"/>
    </source>
</evidence>
<evidence type="ECO:0000256" key="16">
    <source>
        <dbReference type="ARBA" id="ARBA00047594"/>
    </source>
</evidence>
<feature type="transmembrane region" description="Helical" evidence="17">
    <location>
        <begin position="188"/>
        <end position="206"/>
    </location>
</feature>
<dbReference type="InterPro" id="IPR003824">
    <property type="entry name" value="UppP"/>
</dbReference>
<evidence type="ECO:0000256" key="8">
    <source>
        <dbReference type="ARBA" id="ARBA00022960"/>
    </source>
</evidence>
<dbReference type="GO" id="GO:0046677">
    <property type="term" value="P:response to antibiotic"/>
    <property type="evidence" value="ECO:0007669"/>
    <property type="project" value="UniProtKB-UniRule"/>
</dbReference>
<keyword evidence="19" id="KW-1185">Reference proteome</keyword>
<dbReference type="GO" id="GO:0071555">
    <property type="term" value="P:cell wall organization"/>
    <property type="evidence" value="ECO:0007669"/>
    <property type="project" value="UniProtKB-KW"/>
</dbReference>
<proteinExistence type="inferred from homology"/>
<evidence type="ECO:0000313" key="18">
    <source>
        <dbReference type="EMBL" id="PZG14290.1"/>
    </source>
</evidence>
<dbReference type="GO" id="GO:0009252">
    <property type="term" value="P:peptidoglycan biosynthetic process"/>
    <property type="evidence" value="ECO:0007669"/>
    <property type="project" value="UniProtKB-KW"/>
</dbReference>
<feature type="transmembrane region" description="Helical" evidence="17">
    <location>
        <begin position="218"/>
        <end position="241"/>
    </location>
</feature>
<dbReference type="GO" id="GO:0005886">
    <property type="term" value="C:plasma membrane"/>
    <property type="evidence" value="ECO:0007669"/>
    <property type="project" value="UniProtKB-SubCell"/>
</dbReference>
<comment type="function">
    <text evidence="17">Catalyzes the dephosphorylation of undecaprenyl diphosphate (UPP). Confers resistance to bacitracin.</text>
</comment>
<keyword evidence="7 17" id="KW-0378">Hydrolase</keyword>
<evidence type="ECO:0000256" key="10">
    <source>
        <dbReference type="ARBA" id="ARBA00022989"/>
    </source>
</evidence>
<comment type="subcellular location">
    <subcellularLocation>
        <location evidence="1 17">Cell membrane</location>
        <topology evidence="1 17">Multi-pass membrane protein</topology>
    </subcellularLocation>
</comment>
<keyword evidence="6 17" id="KW-0812">Transmembrane</keyword>
<evidence type="ECO:0000256" key="14">
    <source>
        <dbReference type="ARBA" id="ARBA00032707"/>
    </source>
</evidence>
<keyword evidence="8 17" id="KW-0133">Cell shape</keyword>
<dbReference type="Proteomes" id="UP000249304">
    <property type="component" value="Unassembled WGS sequence"/>
</dbReference>
<name>A0A2W2EKY4_9ACTN</name>
<dbReference type="HAMAP" id="MF_01006">
    <property type="entry name" value="Undec_diphosphatase"/>
    <property type="match status" value="1"/>
</dbReference>
<keyword evidence="10 17" id="KW-1133">Transmembrane helix</keyword>
<evidence type="ECO:0000256" key="17">
    <source>
        <dbReference type="HAMAP-Rule" id="MF_01006"/>
    </source>
</evidence>
<keyword evidence="9 17" id="KW-0573">Peptidoglycan synthesis</keyword>
<dbReference type="NCBIfam" id="TIGR00753">
    <property type="entry name" value="undec_PP_bacA"/>
    <property type="match status" value="1"/>
</dbReference>
<dbReference type="GO" id="GO:0008360">
    <property type="term" value="P:regulation of cell shape"/>
    <property type="evidence" value="ECO:0007669"/>
    <property type="project" value="UniProtKB-KW"/>
</dbReference>
<dbReference type="GO" id="GO:0050380">
    <property type="term" value="F:undecaprenyl-diphosphatase activity"/>
    <property type="evidence" value="ECO:0007669"/>
    <property type="project" value="UniProtKB-UniRule"/>
</dbReference>
<evidence type="ECO:0000256" key="5">
    <source>
        <dbReference type="ARBA" id="ARBA00022475"/>
    </source>
</evidence>
<evidence type="ECO:0000313" key="19">
    <source>
        <dbReference type="Proteomes" id="UP000249304"/>
    </source>
</evidence>
<evidence type="ECO:0000256" key="11">
    <source>
        <dbReference type="ARBA" id="ARBA00023136"/>
    </source>
</evidence>
<comment type="caution">
    <text evidence="18">The sequence shown here is derived from an EMBL/GenBank/DDBJ whole genome shotgun (WGS) entry which is preliminary data.</text>
</comment>
<reference evidence="18 19" key="1">
    <citation type="submission" date="2018-01" db="EMBL/GenBank/DDBJ databases">
        <title>Draft genome sequence of Nonomuraea sp. KC333.</title>
        <authorList>
            <person name="Sahin N."/>
            <person name="Saygin H."/>
            <person name="Ay H."/>
        </authorList>
    </citation>
    <scope>NUCLEOTIDE SEQUENCE [LARGE SCALE GENOMIC DNA]</scope>
    <source>
        <strain evidence="18 19">KC333</strain>
    </source>
</reference>
<evidence type="ECO:0000256" key="1">
    <source>
        <dbReference type="ARBA" id="ARBA00004651"/>
    </source>
</evidence>
<feature type="transmembrane region" description="Helical" evidence="17">
    <location>
        <begin position="154"/>
        <end position="181"/>
    </location>
</feature>
<keyword evidence="5 17" id="KW-1003">Cell membrane</keyword>
<evidence type="ECO:0000256" key="7">
    <source>
        <dbReference type="ARBA" id="ARBA00022801"/>
    </source>
</evidence>
<dbReference type="OrthoDB" id="9808289at2"/>
<dbReference type="NCBIfam" id="NF001392">
    <property type="entry name" value="PRK00281.2-1"/>
    <property type="match status" value="1"/>
</dbReference>
<accession>A0A2W2EKY4</accession>
<evidence type="ECO:0000256" key="13">
    <source>
        <dbReference type="ARBA" id="ARBA00023316"/>
    </source>
</evidence>
<evidence type="ECO:0000256" key="3">
    <source>
        <dbReference type="ARBA" id="ARBA00012374"/>
    </source>
</evidence>
<evidence type="ECO:0000256" key="2">
    <source>
        <dbReference type="ARBA" id="ARBA00010621"/>
    </source>
</evidence>
<evidence type="ECO:0000256" key="15">
    <source>
        <dbReference type="ARBA" id="ARBA00032932"/>
    </source>
</evidence>
<feature type="transmembrane region" description="Helical" evidence="17">
    <location>
        <begin position="253"/>
        <end position="274"/>
    </location>
</feature>
<dbReference type="RefSeq" id="WP_111181866.1">
    <property type="nucleotide sequence ID" value="NZ_POUD01000132.1"/>
</dbReference>
<keyword evidence="13 17" id="KW-0961">Cell wall biogenesis/degradation</keyword>
<comment type="similarity">
    <text evidence="2 17">Belongs to the UppP family.</text>
</comment>
<comment type="catalytic activity">
    <reaction evidence="16 17">
        <text>di-trans,octa-cis-undecaprenyl diphosphate + H2O = di-trans,octa-cis-undecaprenyl phosphate + phosphate + H(+)</text>
        <dbReference type="Rhea" id="RHEA:28094"/>
        <dbReference type="ChEBI" id="CHEBI:15377"/>
        <dbReference type="ChEBI" id="CHEBI:15378"/>
        <dbReference type="ChEBI" id="CHEBI:43474"/>
        <dbReference type="ChEBI" id="CHEBI:58405"/>
        <dbReference type="ChEBI" id="CHEBI:60392"/>
        <dbReference type="EC" id="3.6.1.27"/>
    </reaction>
</comment>
<gene>
    <name evidence="17" type="primary">uppP</name>
    <name evidence="18" type="ORF">C1J01_27420</name>
</gene>
<evidence type="ECO:0000256" key="12">
    <source>
        <dbReference type="ARBA" id="ARBA00023251"/>
    </source>
</evidence>
<dbReference type="EMBL" id="POUD01000132">
    <property type="protein sequence ID" value="PZG14290.1"/>
    <property type="molecule type" value="Genomic_DNA"/>
</dbReference>
<feature type="transmembrane region" description="Helical" evidence="17">
    <location>
        <begin position="88"/>
        <end position="105"/>
    </location>
</feature>
<keyword evidence="11 17" id="KW-0472">Membrane</keyword>
<dbReference type="AlphaFoldDB" id="A0A2W2EKY4"/>
<protein>
    <recommendedName>
        <fullName evidence="4 17">Undecaprenyl-diphosphatase</fullName>
        <ecNumber evidence="3 17">3.6.1.27</ecNumber>
    </recommendedName>
    <alternativeName>
        <fullName evidence="15 17">Bacitracin resistance protein</fullName>
    </alternativeName>
    <alternativeName>
        <fullName evidence="14 17">Undecaprenyl pyrophosphate phosphatase</fullName>
    </alternativeName>
</protein>
<keyword evidence="12 17" id="KW-0046">Antibiotic resistance</keyword>
<sequence>MIGWLEAVILGLVQGLTEFLPISSSAHIRVVSAFAGWPDPGAAFTAVIQLGTETAVLIYFRQEIWEIISTWTRSLFNRELRGHWAARMGWYVIVGTLPIVVLGLVLKEQIETPFRDLRLVGTTLIVFAIILWFADRTARNKLTLEKHLSAPHAVVYGFAQALALVPGVSRSGGTVTAGLLLDYRREDAAKYSFLLAIPAVLGAGVLELSEIGEGPAPAWGPTILATVISFIVGYAAVAWFLRYISTHRFTIFVIYRIILGFFIILAVTAGWIPAIG</sequence>
<feature type="transmembrane region" description="Helical" evidence="17">
    <location>
        <begin position="117"/>
        <end position="134"/>
    </location>
</feature>
<comment type="miscellaneous">
    <text evidence="17">Bacitracin is thought to be involved in the inhibition of peptidoglycan synthesis by sequestering undecaprenyl diphosphate, thereby reducing the pool of lipid carrier available.</text>
</comment>
<dbReference type="PANTHER" id="PTHR30622">
    <property type="entry name" value="UNDECAPRENYL-DIPHOSPHATASE"/>
    <property type="match status" value="1"/>
</dbReference>
<dbReference type="Pfam" id="PF02673">
    <property type="entry name" value="BacA"/>
    <property type="match status" value="1"/>
</dbReference>